<sequence>MTIFFLNYLLTYPWPFLSGSIPYLHPVETLNTSNSTSSNSTIEYVGCPLDHKWCASTPRVNVIIFYGATIIAVGFGYPLIGISLDILFSKILGPIQQGTMQGIYSGAGVGLQILGPIFLTQIFSNSGPKYIWIFMLVLTSLCCLLVLIFFPRMISYKKRFQRMQKQERLIHSPCVESDL</sequence>
<evidence type="ECO:0000256" key="2">
    <source>
        <dbReference type="ARBA" id="ARBA00022448"/>
    </source>
</evidence>
<evidence type="ECO:0000313" key="8">
    <source>
        <dbReference type="WBParaSite" id="ACRNAN_scaffold2769.g9475.t1"/>
    </source>
</evidence>
<evidence type="ECO:0000256" key="4">
    <source>
        <dbReference type="ARBA" id="ARBA00022989"/>
    </source>
</evidence>
<dbReference type="GO" id="GO:0005765">
    <property type="term" value="C:lysosomal membrane"/>
    <property type="evidence" value="ECO:0007669"/>
    <property type="project" value="TreeGrafter"/>
</dbReference>
<keyword evidence="4 6" id="KW-1133">Transmembrane helix</keyword>
<organism evidence="7 8">
    <name type="scientific">Acrobeloides nanus</name>
    <dbReference type="NCBI Taxonomy" id="290746"/>
    <lineage>
        <taxon>Eukaryota</taxon>
        <taxon>Metazoa</taxon>
        <taxon>Ecdysozoa</taxon>
        <taxon>Nematoda</taxon>
        <taxon>Chromadorea</taxon>
        <taxon>Rhabditida</taxon>
        <taxon>Tylenchina</taxon>
        <taxon>Cephalobomorpha</taxon>
        <taxon>Cephaloboidea</taxon>
        <taxon>Cephalobidae</taxon>
        <taxon>Acrobeloides</taxon>
    </lineage>
</organism>
<dbReference type="Gene3D" id="1.20.1250.20">
    <property type="entry name" value="MFS general substrate transporter like domains"/>
    <property type="match status" value="1"/>
</dbReference>
<accession>A0A914DKW4</accession>
<proteinExistence type="predicted"/>
<feature type="transmembrane region" description="Helical" evidence="6">
    <location>
        <begin position="103"/>
        <end position="124"/>
    </location>
</feature>
<dbReference type="WBParaSite" id="ACRNAN_scaffold2769.g9475.t1">
    <property type="protein sequence ID" value="ACRNAN_scaffold2769.g9475.t1"/>
    <property type="gene ID" value="ACRNAN_scaffold2769.g9475"/>
</dbReference>
<evidence type="ECO:0000256" key="3">
    <source>
        <dbReference type="ARBA" id="ARBA00022692"/>
    </source>
</evidence>
<dbReference type="InterPro" id="IPR051068">
    <property type="entry name" value="MFS_Domain-Containing_Protein"/>
</dbReference>
<dbReference type="AlphaFoldDB" id="A0A914DKW4"/>
<protein>
    <submittedName>
        <fullName evidence="8">Major facilitator superfamily (MFS) profile domain-containing protein</fullName>
    </submittedName>
</protein>
<dbReference type="InterPro" id="IPR036259">
    <property type="entry name" value="MFS_trans_sf"/>
</dbReference>
<keyword evidence="2" id="KW-0813">Transport</keyword>
<dbReference type="Proteomes" id="UP000887540">
    <property type="component" value="Unplaced"/>
</dbReference>
<feature type="transmembrane region" description="Helical" evidence="6">
    <location>
        <begin position="130"/>
        <end position="150"/>
    </location>
</feature>
<name>A0A914DKW4_9BILA</name>
<keyword evidence="7" id="KW-1185">Reference proteome</keyword>
<dbReference type="PANTHER" id="PTHR23510:SF3">
    <property type="entry name" value="MAJOR FACILITATOR SUPERFAMILY DOMAIN-CONTAINING PROTEIN 8"/>
    <property type="match status" value="1"/>
</dbReference>
<keyword evidence="5 6" id="KW-0472">Membrane</keyword>
<feature type="transmembrane region" description="Helical" evidence="6">
    <location>
        <begin position="63"/>
        <end position="82"/>
    </location>
</feature>
<evidence type="ECO:0000313" key="7">
    <source>
        <dbReference type="Proteomes" id="UP000887540"/>
    </source>
</evidence>
<dbReference type="SUPFAM" id="SSF103473">
    <property type="entry name" value="MFS general substrate transporter"/>
    <property type="match status" value="1"/>
</dbReference>
<dbReference type="PANTHER" id="PTHR23510">
    <property type="entry name" value="INNER MEMBRANE TRANSPORT PROTEIN YAJR"/>
    <property type="match status" value="1"/>
</dbReference>
<keyword evidence="3 6" id="KW-0812">Transmembrane</keyword>
<reference evidence="8" key="1">
    <citation type="submission" date="2022-11" db="UniProtKB">
        <authorList>
            <consortium name="WormBaseParasite"/>
        </authorList>
    </citation>
    <scope>IDENTIFICATION</scope>
</reference>
<evidence type="ECO:0000256" key="5">
    <source>
        <dbReference type="ARBA" id="ARBA00023136"/>
    </source>
</evidence>
<comment type="subcellular location">
    <subcellularLocation>
        <location evidence="1">Endomembrane system</location>
        <topology evidence="1">Multi-pass membrane protein</topology>
    </subcellularLocation>
</comment>
<evidence type="ECO:0000256" key="6">
    <source>
        <dbReference type="SAM" id="Phobius"/>
    </source>
</evidence>
<evidence type="ECO:0000256" key="1">
    <source>
        <dbReference type="ARBA" id="ARBA00004127"/>
    </source>
</evidence>
<dbReference type="GO" id="GO:0012505">
    <property type="term" value="C:endomembrane system"/>
    <property type="evidence" value="ECO:0007669"/>
    <property type="project" value="UniProtKB-SubCell"/>
</dbReference>